<feature type="compositionally biased region" description="Polar residues" evidence="1">
    <location>
        <begin position="1"/>
        <end position="12"/>
    </location>
</feature>
<proteinExistence type="predicted"/>
<dbReference type="EMBL" id="LCWV01000001">
    <property type="protein sequence ID" value="PWI76455.1"/>
    <property type="molecule type" value="Genomic_DNA"/>
</dbReference>
<accession>A0A2U3EPN8</accession>
<comment type="caution">
    <text evidence="2">The sequence shown here is derived from an EMBL/GenBank/DDBJ whole genome shotgun (WGS) entry which is preliminary data.</text>
</comment>
<dbReference type="AlphaFoldDB" id="A0A2U3EPN8"/>
<reference evidence="2 3" key="1">
    <citation type="journal article" date="2016" name="Front. Microbiol.">
        <title>Genome and transcriptome sequences reveal the specific parasitism of the nematophagous Purpureocillium lilacinum 36-1.</title>
        <authorList>
            <person name="Xie J."/>
            <person name="Li S."/>
            <person name="Mo C."/>
            <person name="Xiao X."/>
            <person name="Peng D."/>
            <person name="Wang G."/>
            <person name="Xiao Y."/>
        </authorList>
    </citation>
    <scope>NUCLEOTIDE SEQUENCE [LARGE SCALE GENOMIC DNA]</scope>
    <source>
        <strain evidence="2 3">36-1</strain>
    </source>
</reference>
<protein>
    <submittedName>
        <fullName evidence="2">Uncharacterized protein</fullName>
    </submittedName>
</protein>
<gene>
    <name evidence="2" type="ORF">PCL_03649</name>
</gene>
<evidence type="ECO:0000313" key="2">
    <source>
        <dbReference type="EMBL" id="PWI76455.1"/>
    </source>
</evidence>
<sequence>MRRANCSSASDRGTSKGFLLANRKTHSLPSNETPYQEPHDWLDAFELAALSQLNAHSAASSLALLRFLPSYQYLASTVLPWTMTLLDHAWATAPSGHNECHTPAIRNELEDGWE</sequence>
<evidence type="ECO:0000313" key="3">
    <source>
        <dbReference type="Proteomes" id="UP000245956"/>
    </source>
</evidence>
<organism evidence="2 3">
    <name type="scientific">Purpureocillium lilacinum</name>
    <name type="common">Paecilomyces lilacinus</name>
    <dbReference type="NCBI Taxonomy" id="33203"/>
    <lineage>
        <taxon>Eukaryota</taxon>
        <taxon>Fungi</taxon>
        <taxon>Dikarya</taxon>
        <taxon>Ascomycota</taxon>
        <taxon>Pezizomycotina</taxon>
        <taxon>Sordariomycetes</taxon>
        <taxon>Hypocreomycetidae</taxon>
        <taxon>Hypocreales</taxon>
        <taxon>Ophiocordycipitaceae</taxon>
        <taxon>Purpureocillium</taxon>
    </lineage>
</organism>
<feature type="region of interest" description="Disordered" evidence="1">
    <location>
        <begin position="1"/>
        <end position="35"/>
    </location>
</feature>
<evidence type="ECO:0000256" key="1">
    <source>
        <dbReference type="SAM" id="MobiDB-lite"/>
    </source>
</evidence>
<dbReference type="Proteomes" id="UP000245956">
    <property type="component" value="Unassembled WGS sequence"/>
</dbReference>
<name>A0A2U3EPN8_PURLI</name>